<dbReference type="Proteomes" id="UP000622890">
    <property type="component" value="Unassembled WGS sequence"/>
</dbReference>
<gene>
    <name evidence="2" type="ORF">JJB74_25250</name>
</gene>
<dbReference type="EMBL" id="JAEPBG010000015">
    <property type="protein sequence ID" value="MBK4737942.1"/>
    <property type="molecule type" value="Genomic_DNA"/>
</dbReference>
<keyword evidence="3" id="KW-1185">Reference proteome</keyword>
<feature type="transmembrane region" description="Helical" evidence="1">
    <location>
        <begin position="46"/>
        <end position="66"/>
    </location>
</feature>
<keyword evidence="1" id="KW-0472">Membrane</keyword>
<organism evidence="2 3">
    <name type="scientific">Noviherbaspirillum pedocola</name>
    <dbReference type="NCBI Taxonomy" id="2801341"/>
    <lineage>
        <taxon>Bacteria</taxon>
        <taxon>Pseudomonadati</taxon>
        <taxon>Pseudomonadota</taxon>
        <taxon>Betaproteobacteria</taxon>
        <taxon>Burkholderiales</taxon>
        <taxon>Oxalobacteraceae</taxon>
        <taxon>Noviherbaspirillum</taxon>
    </lineage>
</organism>
<feature type="transmembrane region" description="Helical" evidence="1">
    <location>
        <begin position="21"/>
        <end position="40"/>
    </location>
</feature>
<keyword evidence="1" id="KW-0812">Transmembrane</keyword>
<reference evidence="2" key="1">
    <citation type="submission" date="2021-01" db="EMBL/GenBank/DDBJ databases">
        <title>Genome sequence of strain Noviherbaspirillum sp. DKR-6.</title>
        <authorList>
            <person name="Chaudhary D.K."/>
        </authorList>
    </citation>
    <scope>NUCLEOTIDE SEQUENCE</scope>
    <source>
        <strain evidence="2">DKR-6</strain>
    </source>
</reference>
<keyword evidence="1" id="KW-1133">Transmembrane helix</keyword>
<dbReference type="RefSeq" id="WP_200596695.1">
    <property type="nucleotide sequence ID" value="NZ_JAEPBG010000015.1"/>
</dbReference>
<comment type="caution">
    <text evidence="2">The sequence shown here is derived from an EMBL/GenBank/DDBJ whole genome shotgun (WGS) entry which is preliminary data.</text>
</comment>
<evidence type="ECO:0000256" key="1">
    <source>
        <dbReference type="SAM" id="Phobius"/>
    </source>
</evidence>
<accession>A0A934T274</accession>
<sequence>MIATLKGMLAQKTGLTRLSLHAVNAGATLLSVGPFLPANLHQWQTPLIYAGAAVTAAGTLGFLFSYRQAKAALTRLDA</sequence>
<dbReference type="AlphaFoldDB" id="A0A934T274"/>
<name>A0A934T274_9BURK</name>
<proteinExistence type="predicted"/>
<evidence type="ECO:0000313" key="3">
    <source>
        <dbReference type="Proteomes" id="UP000622890"/>
    </source>
</evidence>
<evidence type="ECO:0000313" key="2">
    <source>
        <dbReference type="EMBL" id="MBK4737942.1"/>
    </source>
</evidence>
<protein>
    <submittedName>
        <fullName evidence="2">Uncharacterized protein</fullName>
    </submittedName>
</protein>